<dbReference type="InterPro" id="IPR017925">
    <property type="entry name" value="DHFR_CS"/>
</dbReference>
<dbReference type="PANTHER" id="PTHR48069">
    <property type="entry name" value="DIHYDROFOLATE REDUCTASE"/>
    <property type="match status" value="1"/>
</dbReference>
<evidence type="ECO:0000256" key="2">
    <source>
        <dbReference type="ARBA" id="ARBA00009539"/>
    </source>
</evidence>
<gene>
    <name evidence="10" type="ORF">J2S63_000867</name>
</gene>
<feature type="domain" description="DHFR" evidence="9">
    <location>
        <begin position="14"/>
        <end position="170"/>
    </location>
</feature>
<protein>
    <recommendedName>
        <fullName evidence="3 7">Dihydrofolate reductase</fullName>
        <ecNumber evidence="3 7">1.5.1.3</ecNumber>
    </recommendedName>
</protein>
<evidence type="ECO:0000256" key="4">
    <source>
        <dbReference type="ARBA" id="ARBA00022563"/>
    </source>
</evidence>
<evidence type="ECO:0000256" key="5">
    <source>
        <dbReference type="ARBA" id="ARBA00022857"/>
    </source>
</evidence>
<evidence type="ECO:0000256" key="3">
    <source>
        <dbReference type="ARBA" id="ARBA00012856"/>
    </source>
</evidence>
<proteinExistence type="inferred from homology"/>
<reference evidence="10 11" key="1">
    <citation type="submission" date="2023-07" db="EMBL/GenBank/DDBJ databases">
        <title>Sequencing the genomes of 1000 actinobacteria strains.</title>
        <authorList>
            <person name="Klenk H.-P."/>
        </authorList>
    </citation>
    <scope>NUCLEOTIDE SEQUENCE [LARGE SCALE GENOMIC DNA]</scope>
    <source>
        <strain evidence="10 11">DSM 19426</strain>
    </source>
</reference>
<dbReference type="Gene3D" id="3.40.430.10">
    <property type="entry name" value="Dihydrofolate Reductase, subunit A"/>
    <property type="match status" value="1"/>
</dbReference>
<comment type="caution">
    <text evidence="10">The sequence shown here is derived from an EMBL/GenBank/DDBJ whole genome shotgun (WGS) entry which is preliminary data.</text>
</comment>
<dbReference type="PRINTS" id="PR00070">
    <property type="entry name" value="DHFR"/>
</dbReference>
<sequence length="171" mass="18014">MPSDEVSTSSTTGKVVLVVAVADNGVIGADGDLPWRLPPDLAHFKRTTMGHVLVMGRKTFESIGRPLPGRTTVVVTRQPSWSADGVLTAGSLGEALTVGAGHEGDVMVVGGGEVYAQALDLADEVVLTEVHLSPEGDAHFPALDPAAWREVAREAHEHEGTAFDFVRLVRA</sequence>
<name>A0ABU2BRQ8_9ACTN</name>
<evidence type="ECO:0000313" key="10">
    <source>
        <dbReference type="EMBL" id="MDR7361314.1"/>
    </source>
</evidence>
<dbReference type="EC" id="1.5.1.3" evidence="3 7"/>
<comment type="function">
    <text evidence="7">Key enzyme in folate metabolism. Catalyzes an essential reaction for de novo glycine and purine synthesis, and for DNA precursor synthesis.</text>
</comment>
<dbReference type="RefSeq" id="WP_310299100.1">
    <property type="nucleotide sequence ID" value="NZ_BAAAPS010000014.1"/>
</dbReference>
<dbReference type="PANTHER" id="PTHR48069:SF3">
    <property type="entry name" value="DIHYDROFOLATE REDUCTASE"/>
    <property type="match status" value="1"/>
</dbReference>
<evidence type="ECO:0000256" key="1">
    <source>
        <dbReference type="ARBA" id="ARBA00004903"/>
    </source>
</evidence>
<dbReference type="Pfam" id="PF00186">
    <property type="entry name" value="DHFR_1"/>
    <property type="match status" value="1"/>
</dbReference>
<evidence type="ECO:0000256" key="6">
    <source>
        <dbReference type="ARBA" id="ARBA00023002"/>
    </source>
</evidence>
<keyword evidence="4 7" id="KW-0554">One-carbon metabolism</keyword>
<keyword evidence="5 7" id="KW-0521">NADP</keyword>
<comment type="catalytic activity">
    <reaction evidence="7">
        <text>(6S)-5,6,7,8-tetrahydrofolate + NADP(+) = 7,8-dihydrofolate + NADPH + H(+)</text>
        <dbReference type="Rhea" id="RHEA:15009"/>
        <dbReference type="ChEBI" id="CHEBI:15378"/>
        <dbReference type="ChEBI" id="CHEBI:57451"/>
        <dbReference type="ChEBI" id="CHEBI:57453"/>
        <dbReference type="ChEBI" id="CHEBI:57783"/>
        <dbReference type="ChEBI" id="CHEBI:58349"/>
        <dbReference type="EC" id="1.5.1.3"/>
    </reaction>
</comment>
<dbReference type="CDD" id="cd00209">
    <property type="entry name" value="DHFR"/>
    <property type="match status" value="1"/>
</dbReference>
<dbReference type="Proteomes" id="UP001183648">
    <property type="component" value="Unassembled WGS sequence"/>
</dbReference>
<evidence type="ECO:0000313" key="11">
    <source>
        <dbReference type="Proteomes" id="UP001183648"/>
    </source>
</evidence>
<dbReference type="PIRSF" id="PIRSF000194">
    <property type="entry name" value="DHFR"/>
    <property type="match status" value="1"/>
</dbReference>
<evidence type="ECO:0000259" key="9">
    <source>
        <dbReference type="PROSITE" id="PS51330"/>
    </source>
</evidence>
<dbReference type="PROSITE" id="PS00075">
    <property type="entry name" value="DHFR_1"/>
    <property type="match status" value="1"/>
</dbReference>
<dbReference type="GO" id="GO:0004146">
    <property type="term" value="F:dihydrofolate reductase activity"/>
    <property type="evidence" value="ECO:0007669"/>
    <property type="project" value="UniProtKB-EC"/>
</dbReference>
<evidence type="ECO:0000256" key="8">
    <source>
        <dbReference type="RuleBase" id="RU004474"/>
    </source>
</evidence>
<dbReference type="InterPro" id="IPR024072">
    <property type="entry name" value="DHFR-like_dom_sf"/>
</dbReference>
<dbReference type="EMBL" id="JAVDYG010000001">
    <property type="protein sequence ID" value="MDR7361314.1"/>
    <property type="molecule type" value="Genomic_DNA"/>
</dbReference>
<dbReference type="PROSITE" id="PS51330">
    <property type="entry name" value="DHFR_2"/>
    <property type="match status" value="1"/>
</dbReference>
<keyword evidence="11" id="KW-1185">Reference proteome</keyword>
<dbReference type="InterPro" id="IPR001796">
    <property type="entry name" value="DHFR_dom"/>
</dbReference>
<dbReference type="InterPro" id="IPR012259">
    <property type="entry name" value="DHFR"/>
</dbReference>
<organism evidence="10 11">
    <name type="scientific">Nocardioides marmoribigeumensis</name>
    <dbReference type="NCBI Taxonomy" id="433649"/>
    <lineage>
        <taxon>Bacteria</taxon>
        <taxon>Bacillati</taxon>
        <taxon>Actinomycetota</taxon>
        <taxon>Actinomycetes</taxon>
        <taxon>Propionibacteriales</taxon>
        <taxon>Nocardioidaceae</taxon>
        <taxon>Nocardioides</taxon>
    </lineage>
</organism>
<evidence type="ECO:0000256" key="7">
    <source>
        <dbReference type="PIRNR" id="PIRNR000194"/>
    </source>
</evidence>
<dbReference type="SUPFAM" id="SSF53597">
    <property type="entry name" value="Dihydrofolate reductase-like"/>
    <property type="match status" value="1"/>
</dbReference>
<accession>A0ABU2BRQ8</accession>
<comment type="pathway">
    <text evidence="1 7">Cofactor biosynthesis; tetrahydrofolate biosynthesis; 5,6,7,8-tetrahydrofolate from 7,8-dihydrofolate: step 1/1.</text>
</comment>
<comment type="similarity">
    <text evidence="2 7 8">Belongs to the dihydrofolate reductase family.</text>
</comment>
<keyword evidence="6 7" id="KW-0560">Oxidoreductase</keyword>